<keyword evidence="2" id="KW-1185">Reference proteome</keyword>
<reference evidence="1 2" key="1">
    <citation type="submission" date="2019-03" db="EMBL/GenBank/DDBJ databases">
        <title>Genomic Encyclopedia of Type Strains, Phase IV (KMG-IV): sequencing the most valuable type-strain genomes for metagenomic binning, comparative biology and taxonomic classification.</title>
        <authorList>
            <person name="Goeker M."/>
        </authorList>
    </citation>
    <scope>NUCLEOTIDE SEQUENCE [LARGE SCALE GENOMIC DNA]</scope>
    <source>
        <strain evidence="1 2">DSM 15534</strain>
    </source>
</reference>
<dbReference type="PANTHER" id="PTHR34227">
    <property type="entry name" value="CHAPERONE PROTEIN YCDY"/>
    <property type="match status" value="1"/>
</dbReference>
<protein>
    <submittedName>
        <fullName evidence="1">TorA maturation chaperone TorD</fullName>
    </submittedName>
</protein>
<dbReference type="SUPFAM" id="SSF89155">
    <property type="entry name" value="TorD-like"/>
    <property type="match status" value="1"/>
</dbReference>
<dbReference type="InterPro" id="IPR036411">
    <property type="entry name" value="TorD-like_sf"/>
</dbReference>
<dbReference type="PIRSF" id="PIRSF004690">
    <property type="entry name" value="DmsD"/>
    <property type="match status" value="1"/>
</dbReference>
<organism evidence="1 2">
    <name type="scientific">Volucribacter psittacicida</name>
    <dbReference type="NCBI Taxonomy" id="203482"/>
    <lineage>
        <taxon>Bacteria</taxon>
        <taxon>Pseudomonadati</taxon>
        <taxon>Pseudomonadota</taxon>
        <taxon>Gammaproteobacteria</taxon>
        <taxon>Pasteurellales</taxon>
        <taxon>Pasteurellaceae</taxon>
        <taxon>Volucribacter</taxon>
    </lineage>
</organism>
<name>A0A4R1FUJ0_9PAST</name>
<dbReference type="Proteomes" id="UP000294702">
    <property type="component" value="Unassembled WGS sequence"/>
</dbReference>
<comment type="caution">
    <text evidence="1">The sequence shown here is derived from an EMBL/GenBank/DDBJ whole genome shotgun (WGS) entry which is preliminary data.</text>
</comment>
<dbReference type="Gene3D" id="1.10.3480.10">
    <property type="entry name" value="TorD-like"/>
    <property type="match status" value="2"/>
</dbReference>
<dbReference type="InterPro" id="IPR050289">
    <property type="entry name" value="TorD/DmsD_chaperones"/>
</dbReference>
<dbReference type="PANTHER" id="PTHR34227:SF12">
    <property type="entry name" value="CHAPERONE PROTEIN YCDY"/>
    <property type="match status" value="1"/>
</dbReference>
<dbReference type="AlphaFoldDB" id="A0A4R1FUJ0"/>
<evidence type="ECO:0000313" key="1">
    <source>
        <dbReference type="EMBL" id="TCJ96198.1"/>
    </source>
</evidence>
<dbReference type="RefSeq" id="WP_132691523.1">
    <property type="nucleotide sequence ID" value="NZ_SMFT01000004.1"/>
</dbReference>
<gene>
    <name evidence="1" type="ORF">EV694_1751</name>
</gene>
<evidence type="ECO:0000313" key="2">
    <source>
        <dbReference type="Proteomes" id="UP000294702"/>
    </source>
</evidence>
<dbReference type="OrthoDB" id="5684843at2"/>
<sequence length="185" mass="21083">MTTQTTPFSLISRLFGNLFYRQPQDPILANIFTWLAQQQLTAIWPLSTDNQSEQALKALQSPQDLTQLNKEYCHLFDPQVGAVTIKLSNYDVNLADFLQFRQQYAMPTLENADHIALLLLTSAWLEDNVVDIEVQKTFFAQFLLPCASKFLGQVEAHSHLPFYRALSQLCREILSAMADELEGVE</sequence>
<proteinExistence type="predicted"/>
<dbReference type="InterPro" id="IPR026269">
    <property type="entry name" value="DmsD-type"/>
</dbReference>
<dbReference type="EMBL" id="SMFT01000004">
    <property type="protein sequence ID" value="TCJ96198.1"/>
    <property type="molecule type" value="Genomic_DNA"/>
</dbReference>
<accession>A0A4R1FUJ0</accession>